<evidence type="ECO:0000313" key="2">
    <source>
        <dbReference type="EMBL" id="WVZ21764.1"/>
    </source>
</evidence>
<reference evidence="2 3" key="1">
    <citation type="journal article" date="2023" name="Life. Sci Alliance">
        <title>Evolutionary insights into 3D genome organization and epigenetic landscape of Vigna mungo.</title>
        <authorList>
            <person name="Junaid A."/>
            <person name="Singh B."/>
            <person name="Bhatia S."/>
        </authorList>
    </citation>
    <scope>NUCLEOTIDE SEQUENCE [LARGE SCALE GENOMIC DNA]</scope>
    <source>
        <strain evidence="2">Urdbean</strain>
    </source>
</reference>
<name>A0AAQ3P4X2_VIGMU</name>
<dbReference type="Proteomes" id="UP001374535">
    <property type="component" value="Chromosome 1"/>
</dbReference>
<protein>
    <submittedName>
        <fullName evidence="2">Uncharacterized protein</fullName>
    </submittedName>
</protein>
<feature type="compositionally biased region" description="Acidic residues" evidence="1">
    <location>
        <begin position="70"/>
        <end position="86"/>
    </location>
</feature>
<organism evidence="2 3">
    <name type="scientific">Vigna mungo</name>
    <name type="common">Black gram</name>
    <name type="synonym">Phaseolus mungo</name>
    <dbReference type="NCBI Taxonomy" id="3915"/>
    <lineage>
        <taxon>Eukaryota</taxon>
        <taxon>Viridiplantae</taxon>
        <taxon>Streptophyta</taxon>
        <taxon>Embryophyta</taxon>
        <taxon>Tracheophyta</taxon>
        <taxon>Spermatophyta</taxon>
        <taxon>Magnoliopsida</taxon>
        <taxon>eudicotyledons</taxon>
        <taxon>Gunneridae</taxon>
        <taxon>Pentapetalae</taxon>
        <taxon>rosids</taxon>
        <taxon>fabids</taxon>
        <taxon>Fabales</taxon>
        <taxon>Fabaceae</taxon>
        <taxon>Papilionoideae</taxon>
        <taxon>50 kb inversion clade</taxon>
        <taxon>NPAAA clade</taxon>
        <taxon>indigoferoid/millettioid clade</taxon>
        <taxon>Phaseoleae</taxon>
        <taxon>Vigna</taxon>
    </lineage>
</organism>
<feature type="region of interest" description="Disordered" evidence="1">
    <location>
        <begin position="64"/>
        <end position="115"/>
    </location>
</feature>
<feature type="region of interest" description="Disordered" evidence="1">
    <location>
        <begin position="1"/>
        <end position="31"/>
    </location>
</feature>
<gene>
    <name evidence="2" type="ORF">V8G54_000308</name>
</gene>
<proteinExistence type="predicted"/>
<accession>A0AAQ3P4X2</accession>
<sequence length="115" mass="13000">MQDRLQHRPIGSSPLLHDLTHGPPPPGITMMPKLSPFLFEQRLDNENTKNAQNEKLDYADLKADMLLSESESEEEEEETDEEDQEDDVLHAQDGNVTEDPLDDEGKYIIEPVGEG</sequence>
<keyword evidence="3" id="KW-1185">Reference proteome</keyword>
<dbReference type="EMBL" id="CP144700">
    <property type="protein sequence ID" value="WVZ21764.1"/>
    <property type="molecule type" value="Genomic_DNA"/>
</dbReference>
<evidence type="ECO:0000313" key="3">
    <source>
        <dbReference type="Proteomes" id="UP001374535"/>
    </source>
</evidence>
<dbReference type="AlphaFoldDB" id="A0AAQ3P4X2"/>
<evidence type="ECO:0000256" key="1">
    <source>
        <dbReference type="SAM" id="MobiDB-lite"/>
    </source>
</evidence>